<dbReference type="Gene3D" id="3.30.70.1820">
    <property type="entry name" value="L1 transposable element, RRM domain"/>
    <property type="match status" value="1"/>
</dbReference>
<evidence type="ECO:0000313" key="2">
    <source>
        <dbReference type="Proteomes" id="UP001066276"/>
    </source>
</evidence>
<protein>
    <submittedName>
        <fullName evidence="1">Uncharacterized protein</fullName>
    </submittedName>
</protein>
<organism evidence="1 2">
    <name type="scientific">Pleurodeles waltl</name>
    <name type="common">Iberian ribbed newt</name>
    <dbReference type="NCBI Taxonomy" id="8319"/>
    <lineage>
        <taxon>Eukaryota</taxon>
        <taxon>Metazoa</taxon>
        <taxon>Chordata</taxon>
        <taxon>Craniata</taxon>
        <taxon>Vertebrata</taxon>
        <taxon>Euteleostomi</taxon>
        <taxon>Amphibia</taxon>
        <taxon>Batrachia</taxon>
        <taxon>Caudata</taxon>
        <taxon>Salamandroidea</taxon>
        <taxon>Salamandridae</taxon>
        <taxon>Pleurodelinae</taxon>
        <taxon>Pleurodeles</taxon>
    </lineage>
</organism>
<dbReference type="EMBL" id="JANPWB010000013">
    <property type="protein sequence ID" value="KAJ1108726.1"/>
    <property type="molecule type" value="Genomic_DNA"/>
</dbReference>
<dbReference type="Proteomes" id="UP001066276">
    <property type="component" value="Chromosome 9"/>
</dbReference>
<proteinExistence type="predicted"/>
<evidence type="ECO:0000313" key="1">
    <source>
        <dbReference type="EMBL" id="KAJ1108726.1"/>
    </source>
</evidence>
<dbReference type="AlphaFoldDB" id="A0AAV7MYB1"/>
<comment type="caution">
    <text evidence="1">The sequence shown here is derived from an EMBL/GenBank/DDBJ whole genome shotgun (WGS) entry which is preliminary data.</text>
</comment>
<reference evidence="1" key="1">
    <citation type="journal article" date="2022" name="bioRxiv">
        <title>Sequencing and chromosome-scale assembly of the giantPleurodeles waltlgenome.</title>
        <authorList>
            <person name="Brown T."/>
            <person name="Elewa A."/>
            <person name="Iarovenko S."/>
            <person name="Subramanian E."/>
            <person name="Araus A.J."/>
            <person name="Petzold A."/>
            <person name="Susuki M."/>
            <person name="Suzuki K.-i.T."/>
            <person name="Hayashi T."/>
            <person name="Toyoda A."/>
            <person name="Oliveira C."/>
            <person name="Osipova E."/>
            <person name="Leigh N.D."/>
            <person name="Simon A."/>
            <person name="Yun M.H."/>
        </authorList>
    </citation>
    <scope>NUCLEOTIDE SEQUENCE</scope>
    <source>
        <strain evidence="1">20211129_DDA</strain>
        <tissue evidence="1">Liver</tissue>
    </source>
</reference>
<gene>
    <name evidence="1" type="ORF">NDU88_006096</name>
</gene>
<name>A0AAV7MYB1_PLEWA</name>
<sequence>MEYDNPCGERIISASNNTRLQVSAVDNGCRESVELIGGLTLTGLNIPAPAHSLEDLWSVSGGGVSSSIHEDSNVLEVKTLVQGSGTQQCDGKVVALYPPITEGSYLLDKNYEPTTNNRAGKERVLGQGETGENLFSLSYQSKGSDSYNSSSSSDSETYNSFIAPLTVRVGRTEKKPRGGTTEDNLLKDDLTRVMSKEKIKKKRNKAASRGRAMSWDYTDTQQIQQDQDIDQDARFKGSEDIIGSVGDEAPSLHLIYQTMMTQHKQIQGDNKKARVVTKHLQVVVSKVAKTFSEIGERFAMIEYRASVPEGEVGTMAQQSALKETQLTDIQWKIEDFENRQRRNNLRILGIQEGVEGQDARAFIVKIFRAAFPDLGGWDWEKEIQSPPVSIVSETTADGGRSLGEPSSC</sequence>
<accession>A0AAV7MYB1</accession>
<keyword evidence="2" id="KW-1185">Reference proteome</keyword>